<evidence type="ECO:0000256" key="1">
    <source>
        <dbReference type="ARBA" id="ARBA00012513"/>
    </source>
</evidence>
<evidence type="ECO:0000256" key="5">
    <source>
        <dbReference type="ARBA" id="ARBA00022777"/>
    </source>
</evidence>
<dbReference type="EC" id="2.7.11.1" evidence="1"/>
<proteinExistence type="predicted"/>
<dbReference type="Gene3D" id="1.10.510.10">
    <property type="entry name" value="Transferase(Phosphotransferase) domain 1"/>
    <property type="match status" value="2"/>
</dbReference>
<evidence type="ECO:0000256" key="2">
    <source>
        <dbReference type="ARBA" id="ARBA00022527"/>
    </source>
</evidence>
<keyword evidence="5 10" id="KW-0418">Kinase</keyword>
<evidence type="ECO:0000313" key="10">
    <source>
        <dbReference type="EMBL" id="GFD14236.1"/>
    </source>
</evidence>
<organism evidence="10">
    <name type="scientific">Tanacetum cinerariifolium</name>
    <name type="common">Dalmatian daisy</name>
    <name type="synonym">Chrysanthemum cinerariifolium</name>
    <dbReference type="NCBI Taxonomy" id="118510"/>
    <lineage>
        <taxon>Eukaryota</taxon>
        <taxon>Viridiplantae</taxon>
        <taxon>Streptophyta</taxon>
        <taxon>Embryophyta</taxon>
        <taxon>Tracheophyta</taxon>
        <taxon>Spermatophyta</taxon>
        <taxon>Magnoliopsida</taxon>
        <taxon>eudicotyledons</taxon>
        <taxon>Gunneridae</taxon>
        <taxon>Pentapetalae</taxon>
        <taxon>asterids</taxon>
        <taxon>campanulids</taxon>
        <taxon>Asterales</taxon>
        <taxon>Asteraceae</taxon>
        <taxon>Asteroideae</taxon>
        <taxon>Anthemideae</taxon>
        <taxon>Anthemidinae</taxon>
        <taxon>Tanacetum</taxon>
    </lineage>
</organism>
<dbReference type="InterPro" id="IPR011009">
    <property type="entry name" value="Kinase-like_dom_sf"/>
</dbReference>
<dbReference type="EMBL" id="BKCJ011278056">
    <property type="protein sequence ID" value="GFD14236.1"/>
    <property type="molecule type" value="Genomic_DNA"/>
</dbReference>
<protein>
    <recommendedName>
        <fullName evidence="1">non-specific serine/threonine protein kinase</fullName>
        <ecNumber evidence="1">2.7.11.1</ecNumber>
    </recommendedName>
</protein>
<dbReference type="GO" id="GO:0004674">
    <property type="term" value="F:protein serine/threonine kinase activity"/>
    <property type="evidence" value="ECO:0007669"/>
    <property type="project" value="UniProtKB-KW"/>
</dbReference>
<keyword evidence="4" id="KW-0547">Nucleotide-binding</keyword>
<evidence type="ECO:0000256" key="6">
    <source>
        <dbReference type="ARBA" id="ARBA00022840"/>
    </source>
</evidence>
<sequence>MSFVGTHEYLALEIVSGEGHGSAVDWWTLGIFMFELFYGVLEFPKEPAIPPMAKDLISQLLAKDPARRLRSTMGASAIKHHSFFQGVNWALLRCVKTSFVPPPFNISSREVVSDDSYRDNPVDYY</sequence>
<comment type="caution">
    <text evidence="10">The sequence shown here is derived from an EMBL/GenBank/DDBJ whole genome shotgun (WGS) entry which is preliminary data.</text>
</comment>
<dbReference type="InterPro" id="IPR000719">
    <property type="entry name" value="Prot_kinase_dom"/>
</dbReference>
<keyword evidence="3" id="KW-0808">Transferase</keyword>
<comment type="catalytic activity">
    <reaction evidence="8">
        <text>L-seryl-[protein] + ATP = O-phospho-L-seryl-[protein] + ADP + H(+)</text>
        <dbReference type="Rhea" id="RHEA:17989"/>
        <dbReference type="Rhea" id="RHEA-COMP:9863"/>
        <dbReference type="Rhea" id="RHEA-COMP:11604"/>
        <dbReference type="ChEBI" id="CHEBI:15378"/>
        <dbReference type="ChEBI" id="CHEBI:29999"/>
        <dbReference type="ChEBI" id="CHEBI:30616"/>
        <dbReference type="ChEBI" id="CHEBI:83421"/>
        <dbReference type="ChEBI" id="CHEBI:456216"/>
        <dbReference type="EC" id="2.7.11.1"/>
    </reaction>
</comment>
<dbReference type="PANTHER" id="PTHR45637">
    <property type="entry name" value="FLIPPASE KINASE 1-RELATED"/>
    <property type="match status" value="1"/>
</dbReference>
<reference evidence="10" key="1">
    <citation type="journal article" date="2019" name="Sci. Rep.">
        <title>Draft genome of Tanacetum cinerariifolium, the natural source of mosquito coil.</title>
        <authorList>
            <person name="Yamashiro T."/>
            <person name="Shiraishi A."/>
            <person name="Satake H."/>
            <person name="Nakayama K."/>
        </authorList>
    </citation>
    <scope>NUCLEOTIDE SEQUENCE</scope>
</reference>
<evidence type="ECO:0000259" key="9">
    <source>
        <dbReference type="PROSITE" id="PS50011"/>
    </source>
</evidence>
<dbReference type="Pfam" id="PF00069">
    <property type="entry name" value="Pkinase"/>
    <property type="match status" value="1"/>
</dbReference>
<dbReference type="PROSITE" id="PS50011">
    <property type="entry name" value="PROTEIN_KINASE_DOM"/>
    <property type="match status" value="1"/>
</dbReference>
<evidence type="ECO:0000256" key="7">
    <source>
        <dbReference type="ARBA" id="ARBA00047899"/>
    </source>
</evidence>
<feature type="domain" description="Protein kinase" evidence="9">
    <location>
        <begin position="1"/>
        <end position="84"/>
    </location>
</feature>
<comment type="catalytic activity">
    <reaction evidence="7">
        <text>L-threonyl-[protein] + ATP = O-phospho-L-threonyl-[protein] + ADP + H(+)</text>
        <dbReference type="Rhea" id="RHEA:46608"/>
        <dbReference type="Rhea" id="RHEA-COMP:11060"/>
        <dbReference type="Rhea" id="RHEA-COMP:11605"/>
        <dbReference type="ChEBI" id="CHEBI:15378"/>
        <dbReference type="ChEBI" id="CHEBI:30013"/>
        <dbReference type="ChEBI" id="CHEBI:30616"/>
        <dbReference type="ChEBI" id="CHEBI:61977"/>
        <dbReference type="ChEBI" id="CHEBI:456216"/>
        <dbReference type="EC" id="2.7.11.1"/>
    </reaction>
</comment>
<name>A0A699TYS0_TANCI</name>
<evidence type="ECO:0000256" key="4">
    <source>
        <dbReference type="ARBA" id="ARBA00022741"/>
    </source>
</evidence>
<dbReference type="GO" id="GO:0005524">
    <property type="term" value="F:ATP binding"/>
    <property type="evidence" value="ECO:0007669"/>
    <property type="project" value="UniProtKB-KW"/>
</dbReference>
<gene>
    <name evidence="10" type="ORF">Tci_886205</name>
</gene>
<evidence type="ECO:0000256" key="3">
    <source>
        <dbReference type="ARBA" id="ARBA00022679"/>
    </source>
</evidence>
<evidence type="ECO:0000256" key="8">
    <source>
        <dbReference type="ARBA" id="ARBA00048679"/>
    </source>
</evidence>
<keyword evidence="6" id="KW-0067">ATP-binding</keyword>
<accession>A0A699TYS0</accession>
<dbReference type="AlphaFoldDB" id="A0A699TYS0"/>
<dbReference type="SUPFAM" id="SSF56112">
    <property type="entry name" value="Protein kinase-like (PK-like)"/>
    <property type="match status" value="1"/>
</dbReference>
<keyword evidence="2" id="KW-0723">Serine/threonine-protein kinase</keyword>